<keyword evidence="4" id="KW-1185">Reference proteome</keyword>
<comment type="caution">
    <text evidence="3">The sequence shown here is derived from an EMBL/GenBank/DDBJ whole genome shotgun (WGS) entry which is preliminary data.</text>
</comment>
<accession>A0ABW5KLE6</accession>
<feature type="signal peptide" evidence="2">
    <location>
        <begin position="1"/>
        <end position="19"/>
    </location>
</feature>
<name>A0ABW5KLE6_9SPHI</name>
<keyword evidence="2" id="KW-0732">Signal</keyword>
<dbReference type="EMBL" id="JBHULR010000020">
    <property type="protein sequence ID" value="MFD2549791.1"/>
    <property type="molecule type" value="Genomic_DNA"/>
</dbReference>
<proteinExistence type="predicted"/>
<feature type="region of interest" description="Disordered" evidence="1">
    <location>
        <begin position="32"/>
        <end position="51"/>
    </location>
</feature>
<evidence type="ECO:0008006" key="5">
    <source>
        <dbReference type="Google" id="ProtNLM"/>
    </source>
</evidence>
<evidence type="ECO:0000313" key="4">
    <source>
        <dbReference type="Proteomes" id="UP001597545"/>
    </source>
</evidence>
<evidence type="ECO:0000256" key="1">
    <source>
        <dbReference type="SAM" id="MobiDB-lite"/>
    </source>
</evidence>
<gene>
    <name evidence="3" type="ORF">ACFSR5_19255</name>
</gene>
<organism evidence="3 4">
    <name type="scientific">Sphingobacterium suaedae</name>
    <dbReference type="NCBI Taxonomy" id="1686402"/>
    <lineage>
        <taxon>Bacteria</taxon>
        <taxon>Pseudomonadati</taxon>
        <taxon>Bacteroidota</taxon>
        <taxon>Sphingobacteriia</taxon>
        <taxon>Sphingobacteriales</taxon>
        <taxon>Sphingobacteriaceae</taxon>
        <taxon>Sphingobacterium</taxon>
    </lineage>
</organism>
<evidence type="ECO:0000313" key="3">
    <source>
        <dbReference type="EMBL" id="MFD2549791.1"/>
    </source>
</evidence>
<evidence type="ECO:0000256" key="2">
    <source>
        <dbReference type="SAM" id="SignalP"/>
    </source>
</evidence>
<reference evidence="4" key="1">
    <citation type="journal article" date="2019" name="Int. J. Syst. Evol. Microbiol.">
        <title>The Global Catalogue of Microorganisms (GCM) 10K type strain sequencing project: providing services to taxonomists for standard genome sequencing and annotation.</title>
        <authorList>
            <consortium name="The Broad Institute Genomics Platform"/>
            <consortium name="The Broad Institute Genome Sequencing Center for Infectious Disease"/>
            <person name="Wu L."/>
            <person name="Ma J."/>
        </authorList>
    </citation>
    <scope>NUCLEOTIDE SEQUENCE [LARGE SCALE GENOMIC DNA]</scope>
    <source>
        <strain evidence="4">KCTC 42662</strain>
    </source>
</reference>
<feature type="chain" id="PRO_5045969345" description="DUF4468 domain-containing protein" evidence="2">
    <location>
        <begin position="20"/>
        <end position="209"/>
    </location>
</feature>
<dbReference type="RefSeq" id="WP_380906108.1">
    <property type="nucleotide sequence ID" value="NZ_JBHUEG010000019.1"/>
</dbReference>
<sequence>MKKLLILFILSLGLGTVNAQAKKTVSKSAVAEGQPIASTKEQTPAEAKGPSKEETITYIHNIVKNIKYYNFESAPNINVTTSDNTIYESVVLDGCNLIITSLWERKATTKLGSSQSKGQQIVTVPIDKVEKISTGLNFIKFSYYQGEEAIKTKLKVDEVNYAKSTKVTETYSPDYTIIGNENEEVFNNLAKALNHLRKLCGAPEPISFD</sequence>
<dbReference type="Proteomes" id="UP001597545">
    <property type="component" value="Unassembled WGS sequence"/>
</dbReference>
<protein>
    <recommendedName>
        <fullName evidence="5">DUF4468 domain-containing protein</fullName>
    </recommendedName>
</protein>